<accession>A0A8K0IFD1</accession>
<feature type="coiled-coil region" evidence="1">
    <location>
        <begin position="16"/>
        <end position="50"/>
    </location>
</feature>
<evidence type="ECO:0000313" key="3">
    <source>
        <dbReference type="Proteomes" id="UP000797356"/>
    </source>
</evidence>
<dbReference type="EMBL" id="CM017878">
    <property type="protein sequence ID" value="KAG1354434.1"/>
    <property type="molecule type" value="Genomic_DNA"/>
</dbReference>
<reference evidence="2" key="2">
    <citation type="submission" date="2019-07" db="EMBL/GenBank/DDBJ databases">
        <authorList>
            <person name="Yang Y."/>
            <person name="Bocs S."/>
            <person name="Baudouin L."/>
        </authorList>
    </citation>
    <scope>NUCLEOTIDE SEQUENCE</scope>
    <source>
        <tissue evidence="2">Spear leaf of Hainan Tall coconut</tissue>
    </source>
</reference>
<name>A0A8K0IFD1_COCNU</name>
<gene>
    <name evidence="2" type="ORF">COCNU_07G005460</name>
</gene>
<comment type="caution">
    <text evidence="2">The sequence shown here is derived from an EMBL/GenBank/DDBJ whole genome shotgun (WGS) entry which is preliminary data.</text>
</comment>
<sequence length="177" mass="18515">MDAINAVVDMAHTDEDASKLQELDEMKKHLKEMEEEVTALQVTSNEIEQEKHEVYYGEIPDEAEMDAINAVVDMAHTDEDASKKWFHHHGGLGGKSGGVRLGDSVRAEAGFGNQAGLGHGCGLDKGGEAGGGRLGGGVHESFEGGADVGGTVGGGFGLGGGGVREKTVPTAMEWLKR</sequence>
<dbReference type="AlphaFoldDB" id="A0A8K0IFD1"/>
<proteinExistence type="predicted"/>
<keyword evidence="3" id="KW-1185">Reference proteome</keyword>
<evidence type="ECO:0000256" key="1">
    <source>
        <dbReference type="SAM" id="Coils"/>
    </source>
</evidence>
<protein>
    <submittedName>
        <fullName evidence="2">Uncharacterized protein</fullName>
    </submittedName>
</protein>
<reference evidence="2" key="1">
    <citation type="journal article" date="2017" name="Gigascience">
        <title>The genome draft of coconut (Cocos nucifera).</title>
        <authorList>
            <person name="Xiao Y."/>
            <person name="Xu P."/>
            <person name="Fan H."/>
            <person name="Baudouin L."/>
            <person name="Xia W."/>
            <person name="Bocs S."/>
            <person name="Xu J."/>
            <person name="Li Q."/>
            <person name="Guo A."/>
            <person name="Zhou L."/>
            <person name="Li J."/>
            <person name="Wu Y."/>
            <person name="Ma Z."/>
            <person name="Armero A."/>
            <person name="Issali A.E."/>
            <person name="Liu N."/>
            <person name="Peng M."/>
            <person name="Yang Y."/>
        </authorList>
    </citation>
    <scope>NUCLEOTIDE SEQUENCE</scope>
    <source>
        <tissue evidence="2">Spear leaf of Hainan Tall coconut</tissue>
    </source>
</reference>
<organism evidence="2 3">
    <name type="scientific">Cocos nucifera</name>
    <name type="common">Coconut palm</name>
    <dbReference type="NCBI Taxonomy" id="13894"/>
    <lineage>
        <taxon>Eukaryota</taxon>
        <taxon>Viridiplantae</taxon>
        <taxon>Streptophyta</taxon>
        <taxon>Embryophyta</taxon>
        <taxon>Tracheophyta</taxon>
        <taxon>Spermatophyta</taxon>
        <taxon>Magnoliopsida</taxon>
        <taxon>Liliopsida</taxon>
        <taxon>Arecaceae</taxon>
        <taxon>Arecoideae</taxon>
        <taxon>Cocoseae</taxon>
        <taxon>Attaleinae</taxon>
        <taxon>Cocos</taxon>
    </lineage>
</organism>
<dbReference type="Proteomes" id="UP000797356">
    <property type="component" value="Chromosome 7"/>
</dbReference>
<keyword evidence="1" id="KW-0175">Coiled coil</keyword>
<evidence type="ECO:0000313" key="2">
    <source>
        <dbReference type="EMBL" id="KAG1354434.1"/>
    </source>
</evidence>